<dbReference type="EMBL" id="RXGB01000010">
    <property type="protein sequence ID" value="TMX05783.1"/>
    <property type="molecule type" value="Genomic_DNA"/>
</dbReference>
<reference evidence="2" key="1">
    <citation type="submission" date="2019-05" db="EMBL/GenBank/DDBJ databases">
        <title>The de novo reference genome and transcriptome assemblies of the wild tomato species Solanum chilense.</title>
        <authorList>
            <person name="Stam R."/>
            <person name="Nosenko T."/>
            <person name="Hoerger A.C."/>
            <person name="Stephan W."/>
            <person name="Seidel M.A."/>
            <person name="Kuhn J.M.M."/>
            <person name="Haberer G."/>
            <person name="Tellier A."/>
        </authorList>
    </citation>
    <scope>NUCLEOTIDE SEQUENCE</scope>
    <source>
        <tissue evidence="2">Mature leaves</tissue>
    </source>
</reference>
<dbReference type="PANTHER" id="PTHR46148:SF56">
    <property type="entry name" value="RETROTRANSPOSON PROTEIN"/>
    <property type="match status" value="1"/>
</dbReference>
<evidence type="ECO:0000259" key="1">
    <source>
        <dbReference type="Pfam" id="PF24626"/>
    </source>
</evidence>
<accession>A0A6N2CDN4</accession>
<gene>
    <name evidence="2" type="ORF">EJD97_000098</name>
</gene>
<protein>
    <recommendedName>
        <fullName evidence="1">Tf2-1-like SH3-like domain-containing protein</fullName>
    </recommendedName>
</protein>
<dbReference type="AlphaFoldDB" id="A0A6N2CDN4"/>
<dbReference type="Pfam" id="PF24626">
    <property type="entry name" value="SH3_Tf2-1"/>
    <property type="match status" value="1"/>
</dbReference>
<comment type="caution">
    <text evidence="2">The sequence shown here is derived from an EMBL/GenBank/DDBJ whole genome shotgun (WGS) entry which is preliminary data.</text>
</comment>
<feature type="domain" description="Tf2-1-like SH3-like" evidence="1">
    <location>
        <begin position="6"/>
        <end position="46"/>
    </location>
</feature>
<dbReference type="InterPro" id="IPR056924">
    <property type="entry name" value="SH3_Tf2-1"/>
</dbReference>
<evidence type="ECO:0000313" key="2">
    <source>
        <dbReference type="EMBL" id="TMX05783.1"/>
    </source>
</evidence>
<dbReference type="PANTHER" id="PTHR46148">
    <property type="entry name" value="CHROMO DOMAIN-CONTAINING PROTEIN"/>
    <property type="match status" value="1"/>
</dbReference>
<name>A0A6N2CDN4_SOLCI</name>
<proteinExistence type="predicted"/>
<organism evidence="2">
    <name type="scientific">Solanum chilense</name>
    <name type="common">Tomato</name>
    <name type="synonym">Lycopersicon chilense</name>
    <dbReference type="NCBI Taxonomy" id="4083"/>
    <lineage>
        <taxon>Eukaryota</taxon>
        <taxon>Viridiplantae</taxon>
        <taxon>Streptophyta</taxon>
        <taxon>Embryophyta</taxon>
        <taxon>Tracheophyta</taxon>
        <taxon>Spermatophyta</taxon>
        <taxon>Magnoliopsida</taxon>
        <taxon>eudicotyledons</taxon>
        <taxon>Gunneridae</taxon>
        <taxon>Pentapetalae</taxon>
        <taxon>asterids</taxon>
        <taxon>lamiids</taxon>
        <taxon>Solanales</taxon>
        <taxon>Solanaceae</taxon>
        <taxon>Solanoideae</taxon>
        <taxon>Solaneae</taxon>
        <taxon>Solanum</taxon>
        <taxon>Solanum subgen. Lycopersicon</taxon>
    </lineage>
</organism>
<sequence>MKGVMRSSKKVKLSPRYMGPYHVVKRIGSVAYQLKLPIELALVHPVLIEILDRQVKKLRNKEVASIKVLWKNRLMENSTWEAEVDMMSRYPYIFPPLLVKVERME</sequence>